<evidence type="ECO:0000313" key="2">
    <source>
        <dbReference type="EMBL" id="AAO29454.1"/>
    </source>
</evidence>
<sequence length="162" mass="17804">MSMKKCSNHRCHWAAPPLGVSLIEVLIALLVLGIGLLAFALLQTMNVRFTKSAQQRTIASNLAYELLDIMRSQRSTVGYYGAITYGSFDGVDGTDCNHSENATPVANMARWRCEVVSALPDGRAQVNLATNGEVTVTIRWGDQHWETDVNKQSTTFNLTSVL</sequence>
<evidence type="ECO:0008006" key="4">
    <source>
        <dbReference type="Google" id="ProtNLM"/>
    </source>
</evidence>
<evidence type="ECO:0000313" key="3">
    <source>
        <dbReference type="Proteomes" id="UP000002516"/>
    </source>
</evidence>
<dbReference type="KEGG" id="xft:PD_1614"/>
<gene>
    <name evidence="2" type="ordered locus">PD_1614</name>
</gene>
<dbReference type="NCBIfam" id="TIGR02523">
    <property type="entry name" value="type_IV_pilV"/>
    <property type="match status" value="1"/>
</dbReference>
<dbReference type="InterPro" id="IPR012902">
    <property type="entry name" value="N_methyl_site"/>
</dbReference>
<keyword evidence="1" id="KW-0472">Membrane</keyword>
<keyword evidence="3" id="KW-1185">Reference proteome</keyword>
<dbReference type="HOGENOM" id="CLU_103234_3_0_6"/>
<keyword evidence="1" id="KW-1133">Transmembrane helix</keyword>
<protein>
    <recommendedName>
        <fullName evidence="4">Type IV pilus modification protein PilV</fullName>
    </recommendedName>
</protein>
<dbReference type="NCBIfam" id="TIGR02532">
    <property type="entry name" value="IV_pilin_GFxxxE"/>
    <property type="match status" value="1"/>
</dbReference>
<proteinExistence type="predicted"/>
<feature type="transmembrane region" description="Helical" evidence="1">
    <location>
        <begin position="20"/>
        <end position="42"/>
    </location>
</feature>
<dbReference type="InterPro" id="IPR013362">
    <property type="entry name" value="Pilus_4_PilV"/>
</dbReference>
<dbReference type="EMBL" id="AE009442">
    <property type="protein sequence ID" value="AAO29454.1"/>
    <property type="molecule type" value="Genomic_DNA"/>
</dbReference>
<keyword evidence="1" id="KW-0812">Transmembrane</keyword>
<name>Q87B46_XYLFT</name>
<dbReference type="AlphaFoldDB" id="Q87B46"/>
<accession>Q87B46</accession>
<evidence type="ECO:0000256" key="1">
    <source>
        <dbReference type="SAM" id="Phobius"/>
    </source>
</evidence>
<organism evidence="2 3">
    <name type="scientific">Xylella fastidiosa (strain Temecula1 / ATCC 700964)</name>
    <dbReference type="NCBI Taxonomy" id="183190"/>
    <lineage>
        <taxon>Bacteria</taxon>
        <taxon>Pseudomonadati</taxon>
        <taxon>Pseudomonadota</taxon>
        <taxon>Gammaproteobacteria</taxon>
        <taxon>Lysobacterales</taxon>
        <taxon>Lysobacteraceae</taxon>
        <taxon>Xylella</taxon>
    </lineage>
</organism>
<reference evidence="2 3" key="1">
    <citation type="journal article" date="2003" name="J. Bacteriol.">
        <title>Comparative analyses of the complete genome sequences of Pierce's disease and citrus variegated chlorosis strains of Xylella fastidiosa.</title>
        <authorList>
            <person name="Van Sluys M.A."/>
            <person name="de Oliveira M.C."/>
            <person name="Monteiro-Vitorello C.B."/>
            <person name="Miyaki C.Y."/>
            <person name="Furlan L.R."/>
            <person name="Camargo L.E."/>
            <person name="da Silva A.C."/>
            <person name="Moon D.H."/>
            <person name="Takita M.A."/>
            <person name="Lemos E.G."/>
            <person name="Machado M.A."/>
            <person name="Ferro M.I."/>
            <person name="da Silva F.R."/>
            <person name="Goldman M.H."/>
            <person name="Goldman G.H."/>
            <person name="Lemos M.V."/>
            <person name="El-Dorry H."/>
            <person name="Tsai S.M."/>
            <person name="Carrer H."/>
            <person name="Carraro D.M."/>
            <person name="de Oliveira R.C."/>
            <person name="Nunes L.R."/>
            <person name="Siqueira W.J."/>
            <person name="Coutinho L.L."/>
            <person name="Kimura E.T."/>
            <person name="Ferro E.S."/>
            <person name="Harakava R."/>
            <person name="Kuramae E.E."/>
            <person name="Marino C.L."/>
            <person name="Giglioti E."/>
            <person name="Abreu I.L."/>
            <person name="Alves L.M."/>
            <person name="do Amaral A.M."/>
            <person name="Baia G.S."/>
            <person name="Blanco S.R."/>
            <person name="Brito M.S."/>
            <person name="Cannavan F.S."/>
            <person name="Celestino A.V."/>
            <person name="da Cunha A.F."/>
            <person name="Fenille R.C."/>
            <person name="Ferro J.A."/>
            <person name="Formighieri E.F."/>
            <person name="Kishi L.T."/>
            <person name="Leoni S.G."/>
            <person name="Oliveira A.R."/>
            <person name="Rosa V.E.Jr."/>
            <person name="Sassaki F.T."/>
            <person name="Sena J.A."/>
            <person name="de Souza A.A."/>
            <person name="Truffi D."/>
            <person name="Tsukumo F."/>
            <person name="Yanai G.M."/>
            <person name="Zaros L.G."/>
            <person name="Civerolo E.L."/>
            <person name="Simpson A.J."/>
            <person name="Almeida N.F.Jr."/>
            <person name="Setubal J.C."/>
            <person name="Kitajima J.P."/>
        </authorList>
    </citation>
    <scope>NUCLEOTIDE SEQUENCE [LARGE SCALE GENOMIC DNA]</scope>
    <source>
        <strain evidence="3">Temecula1 / ATCC 700964</strain>
    </source>
</reference>
<dbReference type="Proteomes" id="UP000002516">
    <property type="component" value="Chromosome"/>
</dbReference>